<evidence type="ECO:0000313" key="3">
    <source>
        <dbReference type="Proteomes" id="UP000019494"/>
    </source>
</evidence>
<name>W9GCB0_9MICO</name>
<evidence type="ECO:0000313" key="2">
    <source>
        <dbReference type="EMBL" id="EWT03705.1"/>
    </source>
</evidence>
<dbReference type="EMBL" id="AWQS01000533">
    <property type="protein sequence ID" value="EWT03705.1"/>
    <property type="molecule type" value="Genomic_DNA"/>
</dbReference>
<dbReference type="OrthoDB" id="3254802at2"/>
<sequence>IFDVALAVALGGDCLADLALVRAQPELFGQVASDATVSRLLERLSFDVEEVIAAIRVARGQARERVWARRSPVPQQGPVIVDLDATLVTAHSDKENATPTFKRGYGFHPLLAFVDHDPGTGTGEPLAGLLRAGNAGANTAADQIAVLDAALAQLPEYVRSRVLVRGDTGSGVKAFLAHVHSLGLQYSVGMYGQAPLLEALEQVPRQAWRDAREPDGTRRDGAQVAELTRWLPASFTGWPPGIRVIARRERPHPGAQLRITDHAGWRITMFATNTTGGKIADLEVRHRLRARAEDRIRTLKD</sequence>
<keyword evidence="3" id="KW-1185">Reference proteome</keyword>
<evidence type="ECO:0000259" key="1">
    <source>
        <dbReference type="Pfam" id="PF13701"/>
    </source>
</evidence>
<dbReference type="InterPro" id="IPR025668">
    <property type="entry name" value="Tnp_DDE_dom"/>
</dbReference>
<dbReference type="Proteomes" id="UP000019494">
    <property type="component" value="Unassembled WGS sequence"/>
</dbReference>
<proteinExistence type="predicted"/>
<dbReference type="RefSeq" id="WP_034722955.1">
    <property type="nucleotide sequence ID" value="NZ_AWQS01000533.1"/>
</dbReference>
<organism evidence="2 3">
    <name type="scientific">Intrasporangium chromatireducens Q5-1</name>
    <dbReference type="NCBI Taxonomy" id="584657"/>
    <lineage>
        <taxon>Bacteria</taxon>
        <taxon>Bacillati</taxon>
        <taxon>Actinomycetota</taxon>
        <taxon>Actinomycetes</taxon>
        <taxon>Micrococcales</taxon>
        <taxon>Intrasporangiaceae</taxon>
        <taxon>Intrasporangium</taxon>
    </lineage>
</organism>
<feature type="non-terminal residue" evidence="2">
    <location>
        <position position="301"/>
    </location>
</feature>
<dbReference type="Pfam" id="PF13701">
    <property type="entry name" value="DDE_Tnp_1_4"/>
    <property type="match status" value="1"/>
</dbReference>
<comment type="caution">
    <text evidence="2">The sequence shown here is derived from an EMBL/GenBank/DDBJ whole genome shotgun (WGS) entry which is preliminary data.</text>
</comment>
<feature type="non-terminal residue" evidence="2">
    <location>
        <position position="1"/>
    </location>
</feature>
<protein>
    <submittedName>
        <fullName evidence="2">Transposase</fullName>
    </submittedName>
</protein>
<dbReference type="NCBIfam" id="NF033539">
    <property type="entry name" value="transpos_IS1380"/>
    <property type="match status" value="1"/>
</dbReference>
<reference evidence="3" key="1">
    <citation type="submission" date="2013-08" db="EMBL/GenBank/DDBJ databases">
        <title>Intrasporangium oryzae NRRL B-24470.</title>
        <authorList>
            <person name="Liu H."/>
            <person name="Wang G."/>
        </authorList>
    </citation>
    <scope>NUCLEOTIDE SEQUENCE [LARGE SCALE GENOMIC DNA]</scope>
    <source>
        <strain evidence="3">Q5-1</strain>
    </source>
</reference>
<accession>W9GCB0</accession>
<feature type="domain" description="Transposase DDE" evidence="1">
    <location>
        <begin position="5"/>
        <end position="300"/>
    </location>
</feature>
<gene>
    <name evidence="2" type="ORF">N864_19300</name>
</gene>
<dbReference type="InterPro" id="IPR047960">
    <property type="entry name" value="Transpos_IS1380"/>
</dbReference>
<dbReference type="AlphaFoldDB" id="W9GCB0"/>